<reference evidence="9 10" key="1">
    <citation type="submission" date="2019-03" db="EMBL/GenBank/DDBJ databases">
        <title>Genomic Encyclopedia of Type Strains, Phase IV (KMG-IV): sequencing the most valuable type-strain genomes for metagenomic binning, comparative biology and taxonomic classification.</title>
        <authorList>
            <person name="Goeker M."/>
        </authorList>
    </citation>
    <scope>NUCLEOTIDE SEQUENCE [LARGE SCALE GENOMIC DNA]</scope>
    <source>
        <strain evidence="9 10">DSM 29487</strain>
    </source>
</reference>
<protein>
    <recommendedName>
        <fullName evidence="5">2-C-methyl-D-erythritol 4-phosphate cytidylyltransferase</fullName>
        <ecNumber evidence="4">2.7.7.60</ecNumber>
    </recommendedName>
</protein>
<evidence type="ECO:0000313" key="10">
    <source>
        <dbReference type="Proteomes" id="UP000295515"/>
    </source>
</evidence>
<dbReference type="Pfam" id="PF01128">
    <property type="entry name" value="IspD"/>
    <property type="match status" value="1"/>
</dbReference>
<keyword evidence="10" id="KW-1185">Reference proteome</keyword>
<dbReference type="UniPathway" id="UPA00056">
    <property type="reaction ID" value="UER00093"/>
</dbReference>
<dbReference type="Proteomes" id="UP000295515">
    <property type="component" value="Unassembled WGS sequence"/>
</dbReference>
<keyword evidence="6 9" id="KW-0808">Transferase</keyword>
<comment type="caution">
    <text evidence="9">The sequence shown here is derived from an EMBL/GenBank/DDBJ whole genome shotgun (WGS) entry which is preliminary data.</text>
</comment>
<accession>A0A4R3YRH2</accession>
<comment type="pathway">
    <text evidence="2">Isoprenoid biosynthesis; isopentenyl diphosphate biosynthesis via DXP pathway; isopentenyl diphosphate from 1-deoxy-D-xylulose 5-phosphate: step 2/6.</text>
</comment>
<dbReference type="InterPro" id="IPR034683">
    <property type="entry name" value="IspD/TarI"/>
</dbReference>
<evidence type="ECO:0000256" key="8">
    <source>
        <dbReference type="ARBA" id="ARBA00023229"/>
    </source>
</evidence>
<evidence type="ECO:0000256" key="2">
    <source>
        <dbReference type="ARBA" id="ARBA00004787"/>
    </source>
</evidence>
<evidence type="ECO:0000256" key="5">
    <source>
        <dbReference type="ARBA" id="ARBA00019056"/>
    </source>
</evidence>
<comment type="similarity">
    <text evidence="3">Belongs to the IspD/TarI cytidylyltransferase family. IspD subfamily.</text>
</comment>
<dbReference type="Gene3D" id="3.90.550.10">
    <property type="entry name" value="Spore Coat Polysaccharide Biosynthesis Protein SpsA, Chain A"/>
    <property type="match status" value="1"/>
</dbReference>
<dbReference type="InterPro" id="IPR001228">
    <property type="entry name" value="IspD"/>
</dbReference>
<keyword evidence="8" id="KW-0414">Isoprene biosynthesis</keyword>
<proteinExistence type="inferred from homology"/>
<dbReference type="PROSITE" id="PS01295">
    <property type="entry name" value="ISPD"/>
    <property type="match status" value="1"/>
</dbReference>
<dbReference type="GO" id="GO:0050518">
    <property type="term" value="F:2-C-methyl-D-erythritol 4-phosphate cytidylyltransferase activity"/>
    <property type="evidence" value="ECO:0007669"/>
    <property type="project" value="UniProtKB-EC"/>
</dbReference>
<sequence length="214" mass="24462">MYSVIILCAGKGTRTGLDYNKMLFSFGNQTVYEMTLQRFTSDKKCGQIIVVTQSFERKDFMKLSNDARIEFVNGGKERQDSVFEGLQKVKYDQVLIHDGARPYVKQEYIDSLLECLKYHKACLLMVPCKDTIKKVINGKVVETLQRSQLMQAQTPQAFDTKVILDAYTKAMLEGYQATDDAQMVEHFSDESVYVIVGDYENKKITTPEDLLDIS</sequence>
<keyword evidence="7 9" id="KW-0548">Nucleotidyltransferase</keyword>
<dbReference type="PANTHER" id="PTHR32125">
    <property type="entry name" value="2-C-METHYL-D-ERYTHRITOL 4-PHOSPHATE CYTIDYLYLTRANSFERASE, CHLOROPLASTIC"/>
    <property type="match status" value="1"/>
</dbReference>
<dbReference type="EC" id="2.7.7.60" evidence="4"/>
<dbReference type="PANTHER" id="PTHR32125:SF4">
    <property type="entry name" value="2-C-METHYL-D-ERYTHRITOL 4-PHOSPHATE CYTIDYLYLTRANSFERASE, CHLOROPLASTIC"/>
    <property type="match status" value="1"/>
</dbReference>
<evidence type="ECO:0000256" key="7">
    <source>
        <dbReference type="ARBA" id="ARBA00022695"/>
    </source>
</evidence>
<evidence type="ECO:0000313" key="9">
    <source>
        <dbReference type="EMBL" id="TCV95031.1"/>
    </source>
</evidence>
<evidence type="ECO:0000256" key="3">
    <source>
        <dbReference type="ARBA" id="ARBA00009789"/>
    </source>
</evidence>
<dbReference type="InterPro" id="IPR018294">
    <property type="entry name" value="ISPD_synthase_CS"/>
</dbReference>
<dbReference type="EMBL" id="SMCQ01000019">
    <property type="protein sequence ID" value="TCV95031.1"/>
    <property type="molecule type" value="Genomic_DNA"/>
</dbReference>
<dbReference type="FunFam" id="3.90.550.10:FF:000003">
    <property type="entry name" value="2-C-methyl-D-erythritol 4-phosphate cytidylyltransferase"/>
    <property type="match status" value="1"/>
</dbReference>
<dbReference type="InterPro" id="IPR029044">
    <property type="entry name" value="Nucleotide-diphossugar_trans"/>
</dbReference>
<evidence type="ECO:0000256" key="4">
    <source>
        <dbReference type="ARBA" id="ARBA00012526"/>
    </source>
</evidence>
<dbReference type="NCBIfam" id="TIGR00453">
    <property type="entry name" value="ispD"/>
    <property type="match status" value="1"/>
</dbReference>
<organism evidence="9 10">
    <name type="scientific">Longibaculum muris</name>
    <dbReference type="NCBI Taxonomy" id="1796628"/>
    <lineage>
        <taxon>Bacteria</taxon>
        <taxon>Bacillati</taxon>
        <taxon>Bacillota</taxon>
        <taxon>Erysipelotrichia</taxon>
        <taxon>Erysipelotrichales</taxon>
        <taxon>Coprobacillaceae</taxon>
        <taxon>Longibaculum</taxon>
    </lineage>
</organism>
<evidence type="ECO:0000256" key="1">
    <source>
        <dbReference type="ARBA" id="ARBA00001282"/>
    </source>
</evidence>
<dbReference type="AlphaFoldDB" id="A0A4R3YRH2"/>
<dbReference type="SUPFAM" id="SSF53448">
    <property type="entry name" value="Nucleotide-diphospho-sugar transferases"/>
    <property type="match status" value="1"/>
</dbReference>
<evidence type="ECO:0000256" key="6">
    <source>
        <dbReference type="ARBA" id="ARBA00022679"/>
    </source>
</evidence>
<gene>
    <name evidence="9" type="ORF">EDD60_11918</name>
</gene>
<dbReference type="CDD" id="cd02516">
    <property type="entry name" value="CDP-ME_synthetase"/>
    <property type="match status" value="1"/>
</dbReference>
<comment type="catalytic activity">
    <reaction evidence="1">
        <text>2-C-methyl-D-erythritol 4-phosphate + CTP + H(+) = 4-CDP-2-C-methyl-D-erythritol + diphosphate</text>
        <dbReference type="Rhea" id="RHEA:13429"/>
        <dbReference type="ChEBI" id="CHEBI:15378"/>
        <dbReference type="ChEBI" id="CHEBI:33019"/>
        <dbReference type="ChEBI" id="CHEBI:37563"/>
        <dbReference type="ChEBI" id="CHEBI:57823"/>
        <dbReference type="ChEBI" id="CHEBI:58262"/>
        <dbReference type="EC" id="2.7.7.60"/>
    </reaction>
</comment>
<name>A0A4R3YRH2_9FIRM</name>
<dbReference type="GO" id="GO:0019288">
    <property type="term" value="P:isopentenyl diphosphate biosynthetic process, methylerythritol 4-phosphate pathway"/>
    <property type="evidence" value="ECO:0007669"/>
    <property type="project" value="UniProtKB-UniPathway"/>
</dbReference>
<dbReference type="InterPro" id="IPR050088">
    <property type="entry name" value="IspD/TarI_cytidylyltransf_bact"/>
</dbReference>